<evidence type="ECO:0000259" key="6">
    <source>
        <dbReference type="PROSITE" id="PS50950"/>
    </source>
</evidence>
<reference evidence="7 8" key="1">
    <citation type="submission" date="2022-05" db="EMBL/GenBank/DDBJ databases">
        <authorList>
            <consortium name="Genoscope - CEA"/>
            <person name="William W."/>
        </authorList>
    </citation>
    <scope>NUCLEOTIDE SEQUENCE [LARGE SCALE GENOMIC DNA]</scope>
</reference>
<dbReference type="Proteomes" id="UP001159428">
    <property type="component" value="Unassembled WGS sequence"/>
</dbReference>
<evidence type="ECO:0000256" key="5">
    <source>
        <dbReference type="PROSITE-ProRule" id="PRU00309"/>
    </source>
</evidence>
<dbReference type="AlphaFoldDB" id="A0AAU9VX95"/>
<sequence length="270" mass="31270">MPGANCSVFGCGSCRRTKGIGIWKLPVAKDEAHGTWRDEWLGEIKKTREMDQNFREQLKSDRIYTCEKHFAPEDIEIYQSAKMTKKKPKFGALRKLNMPKKSHESSKPSPRPERSIFEDKIVLKKTVHPYVLPRLEIIMDDSLGFTVKVFGSYLPEDHPLYLDYRRTVRNITVSNLIRQLEGYRLCDGVSIMKLNGKLYHHVIPLSHDTFGEEEEQQFPHKGFWRAKGCFLLCQQRVVCCECDEFMCCSENTRKSKESRSAKPAHVKAPV</sequence>
<gene>
    <name evidence="7" type="ORF">PMEA_00028401</name>
</gene>
<comment type="caution">
    <text evidence="7">The sequence shown here is derived from an EMBL/GenBank/DDBJ whole genome shotgun (WGS) entry which is preliminary data.</text>
</comment>
<dbReference type="InterPro" id="IPR006612">
    <property type="entry name" value="THAP_Znf"/>
</dbReference>
<dbReference type="EMBL" id="CALNXJ010000006">
    <property type="protein sequence ID" value="CAH3041821.1"/>
    <property type="molecule type" value="Genomic_DNA"/>
</dbReference>
<proteinExistence type="predicted"/>
<evidence type="ECO:0000256" key="1">
    <source>
        <dbReference type="ARBA" id="ARBA00022723"/>
    </source>
</evidence>
<protein>
    <recommendedName>
        <fullName evidence="6">THAP-type domain-containing protein</fullName>
    </recommendedName>
</protein>
<organism evidence="7 8">
    <name type="scientific">Pocillopora meandrina</name>
    <dbReference type="NCBI Taxonomy" id="46732"/>
    <lineage>
        <taxon>Eukaryota</taxon>
        <taxon>Metazoa</taxon>
        <taxon>Cnidaria</taxon>
        <taxon>Anthozoa</taxon>
        <taxon>Hexacorallia</taxon>
        <taxon>Scleractinia</taxon>
        <taxon>Astrocoeniina</taxon>
        <taxon>Pocilloporidae</taxon>
        <taxon>Pocillopora</taxon>
    </lineage>
</organism>
<feature type="non-terminal residue" evidence="7">
    <location>
        <position position="270"/>
    </location>
</feature>
<keyword evidence="2 5" id="KW-0863">Zinc-finger</keyword>
<dbReference type="PROSITE" id="PS50950">
    <property type="entry name" value="ZF_THAP"/>
    <property type="match status" value="1"/>
</dbReference>
<feature type="domain" description="THAP-type" evidence="6">
    <location>
        <begin position="1"/>
        <end position="97"/>
    </location>
</feature>
<name>A0AAU9VX95_9CNID</name>
<dbReference type="GO" id="GO:0003677">
    <property type="term" value="F:DNA binding"/>
    <property type="evidence" value="ECO:0007669"/>
    <property type="project" value="UniProtKB-UniRule"/>
</dbReference>
<keyword evidence="1" id="KW-0479">Metal-binding</keyword>
<dbReference type="GO" id="GO:0008270">
    <property type="term" value="F:zinc ion binding"/>
    <property type="evidence" value="ECO:0007669"/>
    <property type="project" value="UniProtKB-KW"/>
</dbReference>
<dbReference type="Pfam" id="PF05485">
    <property type="entry name" value="THAP"/>
    <property type="match status" value="1"/>
</dbReference>
<evidence type="ECO:0000313" key="8">
    <source>
        <dbReference type="Proteomes" id="UP001159428"/>
    </source>
</evidence>
<evidence type="ECO:0000256" key="2">
    <source>
        <dbReference type="ARBA" id="ARBA00022771"/>
    </source>
</evidence>
<keyword evidence="4 5" id="KW-0238">DNA-binding</keyword>
<evidence type="ECO:0000256" key="3">
    <source>
        <dbReference type="ARBA" id="ARBA00022833"/>
    </source>
</evidence>
<keyword evidence="8" id="KW-1185">Reference proteome</keyword>
<accession>A0AAU9VX95</accession>
<keyword evidence="3" id="KW-0862">Zinc</keyword>
<evidence type="ECO:0000256" key="4">
    <source>
        <dbReference type="ARBA" id="ARBA00023125"/>
    </source>
</evidence>
<evidence type="ECO:0000313" key="7">
    <source>
        <dbReference type="EMBL" id="CAH3041821.1"/>
    </source>
</evidence>